<accession>A0AB34JML2</accession>
<reference evidence="2 3" key="1">
    <citation type="journal article" date="2024" name="Science">
        <title>Giant polyketide synthase enzymes in the biosynthesis of giant marine polyether toxins.</title>
        <authorList>
            <person name="Fallon T.R."/>
            <person name="Shende V.V."/>
            <person name="Wierzbicki I.H."/>
            <person name="Pendleton A.L."/>
            <person name="Watervoot N.F."/>
            <person name="Auber R.P."/>
            <person name="Gonzalez D.J."/>
            <person name="Wisecaver J.H."/>
            <person name="Moore B.S."/>
        </authorList>
    </citation>
    <scope>NUCLEOTIDE SEQUENCE [LARGE SCALE GENOMIC DNA]</scope>
    <source>
        <strain evidence="2 3">12B1</strain>
    </source>
</reference>
<keyword evidence="3" id="KW-1185">Reference proteome</keyword>
<dbReference type="Proteomes" id="UP001515480">
    <property type="component" value="Unassembled WGS sequence"/>
</dbReference>
<comment type="caution">
    <text evidence="2">The sequence shown here is derived from an EMBL/GenBank/DDBJ whole genome shotgun (WGS) entry which is preliminary data.</text>
</comment>
<evidence type="ECO:0000259" key="1">
    <source>
        <dbReference type="PROSITE" id="PS50206"/>
    </source>
</evidence>
<sequence>MLCASSLAVRLPRAVSLELPRTRLIAERVGSVRCAASMPDHIAVMRGQLEAREAQLLDVREPDETSLGKLQLSELVPLSQLKDNTPPDAALPRDKLTYVHCKAGGRAKMAAPILKAMGFENVVPLAEGYDALRELLD</sequence>
<dbReference type="AlphaFoldDB" id="A0AB34JML2"/>
<dbReference type="SUPFAM" id="SSF52821">
    <property type="entry name" value="Rhodanese/Cell cycle control phosphatase"/>
    <property type="match status" value="1"/>
</dbReference>
<dbReference type="Pfam" id="PF00581">
    <property type="entry name" value="Rhodanese"/>
    <property type="match status" value="1"/>
</dbReference>
<feature type="domain" description="Rhodanese" evidence="1">
    <location>
        <begin position="50"/>
        <end position="137"/>
    </location>
</feature>
<protein>
    <recommendedName>
        <fullName evidence="1">Rhodanese domain-containing protein</fullName>
    </recommendedName>
</protein>
<dbReference type="InterPro" id="IPR050229">
    <property type="entry name" value="GlpE_sulfurtransferase"/>
</dbReference>
<organism evidence="2 3">
    <name type="scientific">Prymnesium parvum</name>
    <name type="common">Toxic golden alga</name>
    <dbReference type="NCBI Taxonomy" id="97485"/>
    <lineage>
        <taxon>Eukaryota</taxon>
        <taxon>Haptista</taxon>
        <taxon>Haptophyta</taxon>
        <taxon>Prymnesiophyceae</taxon>
        <taxon>Prymnesiales</taxon>
        <taxon>Prymnesiaceae</taxon>
        <taxon>Prymnesium</taxon>
    </lineage>
</organism>
<evidence type="ECO:0000313" key="3">
    <source>
        <dbReference type="Proteomes" id="UP001515480"/>
    </source>
</evidence>
<dbReference type="CDD" id="cd00158">
    <property type="entry name" value="RHOD"/>
    <property type="match status" value="1"/>
</dbReference>
<dbReference type="InterPro" id="IPR036873">
    <property type="entry name" value="Rhodanese-like_dom_sf"/>
</dbReference>
<dbReference type="InterPro" id="IPR001763">
    <property type="entry name" value="Rhodanese-like_dom"/>
</dbReference>
<dbReference type="EMBL" id="JBGBPQ010000007">
    <property type="protein sequence ID" value="KAL1522212.1"/>
    <property type="molecule type" value="Genomic_DNA"/>
</dbReference>
<dbReference type="PROSITE" id="PS50206">
    <property type="entry name" value="RHODANESE_3"/>
    <property type="match status" value="1"/>
</dbReference>
<gene>
    <name evidence="2" type="ORF">AB1Y20_021850</name>
</gene>
<dbReference type="PANTHER" id="PTHR43031:SF16">
    <property type="entry name" value="OXIDOREDUCTASE"/>
    <property type="match status" value="1"/>
</dbReference>
<name>A0AB34JML2_PRYPA</name>
<proteinExistence type="predicted"/>
<evidence type="ECO:0000313" key="2">
    <source>
        <dbReference type="EMBL" id="KAL1522212.1"/>
    </source>
</evidence>
<dbReference type="Gene3D" id="3.40.250.10">
    <property type="entry name" value="Rhodanese-like domain"/>
    <property type="match status" value="1"/>
</dbReference>
<dbReference type="SMART" id="SM00450">
    <property type="entry name" value="RHOD"/>
    <property type="match status" value="1"/>
</dbReference>
<dbReference type="PANTHER" id="PTHR43031">
    <property type="entry name" value="FAD-DEPENDENT OXIDOREDUCTASE"/>
    <property type="match status" value="1"/>
</dbReference>